<keyword evidence="6 9" id="KW-0238">DNA-binding</keyword>
<dbReference type="SUPFAM" id="SSF56349">
    <property type="entry name" value="DNA breaking-rejoining enzymes"/>
    <property type="match status" value="1"/>
</dbReference>
<evidence type="ECO:0000256" key="8">
    <source>
        <dbReference type="ARBA" id="ARBA00023306"/>
    </source>
</evidence>
<keyword evidence="3" id="KW-0132">Cell division</keyword>
<dbReference type="Gene3D" id="1.10.443.10">
    <property type="entry name" value="Intergrase catalytic core"/>
    <property type="match status" value="1"/>
</dbReference>
<name>A0A226BZ20_9FIRM</name>
<dbReference type="PANTHER" id="PTHR30349">
    <property type="entry name" value="PHAGE INTEGRASE-RELATED"/>
    <property type="match status" value="1"/>
</dbReference>
<comment type="subcellular location">
    <subcellularLocation>
        <location evidence="1">Cytoplasm</location>
    </subcellularLocation>
</comment>
<dbReference type="RefSeq" id="WP_089023899.1">
    <property type="nucleotide sequence ID" value="NZ_NIQC01000019.1"/>
</dbReference>
<dbReference type="InterPro" id="IPR044068">
    <property type="entry name" value="CB"/>
</dbReference>
<keyword evidence="13" id="KW-1185">Reference proteome</keyword>
<keyword evidence="5" id="KW-0229">DNA integration</keyword>
<evidence type="ECO:0000256" key="7">
    <source>
        <dbReference type="ARBA" id="ARBA00023172"/>
    </source>
</evidence>
<dbReference type="InterPro" id="IPR002104">
    <property type="entry name" value="Integrase_catalytic"/>
</dbReference>
<dbReference type="GO" id="GO:0003677">
    <property type="term" value="F:DNA binding"/>
    <property type="evidence" value="ECO:0007669"/>
    <property type="project" value="UniProtKB-UniRule"/>
</dbReference>
<evidence type="ECO:0000256" key="4">
    <source>
        <dbReference type="ARBA" id="ARBA00022829"/>
    </source>
</evidence>
<keyword evidence="7" id="KW-0233">DNA recombination</keyword>
<sequence>MTQIWQVQNNQVPERVRHTIHEFLKEMKSADREFESIKKYGQLLERFFVATPKDFEHLTSNDVIDWLNSLGDIKEATFNQYLSKFTMFFKFCEDEGYIEKVLVKKRWRAKVPKPVPKHIDPINLAKYRLTVENESLRDQAIIELLISSGARNKEICGLDIKDIDLENCKAKVLAKGNKLQTKKFSDQCRVILEKYLKVHPGNSFALFVNRNGNRITTNNVRDVVKKHWKKAELYERVYPHRFRHSFATNLLIEGKDLSAIRDALGHAFVSTTIIYTNYPSIELRKLYRKYKG</sequence>
<dbReference type="GO" id="GO:0051301">
    <property type="term" value="P:cell division"/>
    <property type="evidence" value="ECO:0007669"/>
    <property type="project" value="UniProtKB-KW"/>
</dbReference>
<comment type="caution">
    <text evidence="12">The sequence shown here is derived from an EMBL/GenBank/DDBJ whole genome shotgun (WGS) entry which is preliminary data.</text>
</comment>
<keyword evidence="2" id="KW-0963">Cytoplasm</keyword>
<dbReference type="GO" id="GO:0015074">
    <property type="term" value="P:DNA integration"/>
    <property type="evidence" value="ECO:0007669"/>
    <property type="project" value="UniProtKB-KW"/>
</dbReference>
<feature type="domain" description="Tyr recombinase" evidence="10">
    <location>
        <begin position="110"/>
        <end position="288"/>
    </location>
</feature>
<dbReference type="AlphaFoldDB" id="A0A226BZ20"/>
<gene>
    <name evidence="12" type="ORF">CDO51_08745</name>
</gene>
<reference evidence="12 13" key="1">
    <citation type="submission" date="2017-06" db="EMBL/GenBank/DDBJ databases">
        <title>Draft Genome Sequence of Natranaerobius trueperi halophilic, alkalithermophilic bacteria from soda lakes.</title>
        <authorList>
            <person name="Zhao B."/>
        </authorList>
    </citation>
    <scope>NUCLEOTIDE SEQUENCE [LARGE SCALE GENOMIC DNA]</scope>
    <source>
        <strain evidence="12 13">DSM 18760</strain>
    </source>
</reference>
<dbReference type="Gene3D" id="1.10.150.130">
    <property type="match status" value="1"/>
</dbReference>
<keyword evidence="8" id="KW-0131">Cell cycle</keyword>
<dbReference type="Proteomes" id="UP000214588">
    <property type="component" value="Unassembled WGS sequence"/>
</dbReference>
<dbReference type="GO" id="GO:0005737">
    <property type="term" value="C:cytoplasm"/>
    <property type="evidence" value="ECO:0007669"/>
    <property type="project" value="UniProtKB-SubCell"/>
</dbReference>
<dbReference type="InterPro" id="IPR013762">
    <property type="entry name" value="Integrase-like_cat_sf"/>
</dbReference>
<evidence type="ECO:0000313" key="12">
    <source>
        <dbReference type="EMBL" id="OWZ83380.1"/>
    </source>
</evidence>
<evidence type="ECO:0000313" key="13">
    <source>
        <dbReference type="Proteomes" id="UP000214588"/>
    </source>
</evidence>
<proteinExistence type="predicted"/>
<dbReference type="InterPro" id="IPR010998">
    <property type="entry name" value="Integrase_recombinase_N"/>
</dbReference>
<dbReference type="OrthoDB" id="9785687at2"/>
<accession>A0A226BZ20</accession>
<evidence type="ECO:0008006" key="14">
    <source>
        <dbReference type="Google" id="ProtNLM"/>
    </source>
</evidence>
<dbReference type="InterPro" id="IPR011010">
    <property type="entry name" value="DNA_brk_join_enz"/>
</dbReference>
<dbReference type="PANTHER" id="PTHR30349:SF77">
    <property type="entry name" value="TYROSINE RECOMBINASE XERC"/>
    <property type="match status" value="1"/>
</dbReference>
<evidence type="ECO:0000256" key="6">
    <source>
        <dbReference type="ARBA" id="ARBA00023125"/>
    </source>
</evidence>
<organism evidence="12 13">
    <name type="scientific">Natranaerobius trueperi</name>
    <dbReference type="NCBI Taxonomy" id="759412"/>
    <lineage>
        <taxon>Bacteria</taxon>
        <taxon>Bacillati</taxon>
        <taxon>Bacillota</taxon>
        <taxon>Clostridia</taxon>
        <taxon>Natranaerobiales</taxon>
        <taxon>Natranaerobiaceae</taxon>
        <taxon>Natranaerobius</taxon>
    </lineage>
</organism>
<evidence type="ECO:0000259" key="10">
    <source>
        <dbReference type="PROSITE" id="PS51898"/>
    </source>
</evidence>
<evidence type="ECO:0000256" key="5">
    <source>
        <dbReference type="ARBA" id="ARBA00022908"/>
    </source>
</evidence>
<dbReference type="Pfam" id="PF00589">
    <property type="entry name" value="Phage_integrase"/>
    <property type="match status" value="1"/>
</dbReference>
<evidence type="ECO:0000256" key="3">
    <source>
        <dbReference type="ARBA" id="ARBA00022618"/>
    </source>
</evidence>
<evidence type="ECO:0000259" key="11">
    <source>
        <dbReference type="PROSITE" id="PS51900"/>
    </source>
</evidence>
<keyword evidence="4" id="KW-0159">Chromosome partition</keyword>
<evidence type="ECO:0000256" key="2">
    <source>
        <dbReference type="ARBA" id="ARBA00022490"/>
    </source>
</evidence>
<dbReference type="GO" id="GO:0007059">
    <property type="term" value="P:chromosome segregation"/>
    <property type="evidence" value="ECO:0007669"/>
    <property type="project" value="UniProtKB-KW"/>
</dbReference>
<evidence type="ECO:0000256" key="1">
    <source>
        <dbReference type="ARBA" id="ARBA00004496"/>
    </source>
</evidence>
<dbReference type="GO" id="GO:0006310">
    <property type="term" value="P:DNA recombination"/>
    <property type="evidence" value="ECO:0007669"/>
    <property type="project" value="UniProtKB-KW"/>
</dbReference>
<protein>
    <recommendedName>
        <fullName evidence="14">Integrase</fullName>
    </recommendedName>
</protein>
<dbReference type="InterPro" id="IPR050090">
    <property type="entry name" value="Tyrosine_recombinase_XerCD"/>
</dbReference>
<evidence type="ECO:0000256" key="9">
    <source>
        <dbReference type="PROSITE-ProRule" id="PRU01248"/>
    </source>
</evidence>
<dbReference type="EMBL" id="NIQC01000019">
    <property type="protein sequence ID" value="OWZ83380.1"/>
    <property type="molecule type" value="Genomic_DNA"/>
</dbReference>
<dbReference type="PROSITE" id="PS51898">
    <property type="entry name" value="TYR_RECOMBINASE"/>
    <property type="match status" value="1"/>
</dbReference>
<dbReference type="PROSITE" id="PS51900">
    <property type="entry name" value="CB"/>
    <property type="match status" value="1"/>
</dbReference>
<feature type="domain" description="Core-binding (CB)" evidence="11">
    <location>
        <begin position="14"/>
        <end position="93"/>
    </location>
</feature>